<protein>
    <submittedName>
        <fullName evidence="2">Uncharacterized protein</fullName>
    </submittedName>
</protein>
<dbReference type="EMBL" id="FOTC01000003">
    <property type="protein sequence ID" value="SFL23784.1"/>
    <property type="molecule type" value="Genomic_DNA"/>
</dbReference>
<dbReference type="STRING" id="553466.SAMN04487950_2981"/>
<name>A0A1I4G184_9EURY</name>
<accession>A0A1I4G184</accession>
<keyword evidence="1" id="KW-0812">Transmembrane</keyword>
<reference evidence="3" key="1">
    <citation type="submission" date="2016-10" db="EMBL/GenBank/DDBJ databases">
        <authorList>
            <person name="Varghese N."/>
            <person name="Submissions S."/>
        </authorList>
    </citation>
    <scope>NUCLEOTIDE SEQUENCE [LARGE SCALE GENOMIC DNA]</scope>
    <source>
        <strain evidence="3">CGMCC 1.7738</strain>
    </source>
</reference>
<proteinExistence type="predicted"/>
<evidence type="ECO:0000313" key="2">
    <source>
        <dbReference type="EMBL" id="SFL23784.1"/>
    </source>
</evidence>
<feature type="transmembrane region" description="Helical" evidence="1">
    <location>
        <begin position="21"/>
        <end position="41"/>
    </location>
</feature>
<dbReference type="Proteomes" id="UP000199607">
    <property type="component" value="Unassembled WGS sequence"/>
</dbReference>
<gene>
    <name evidence="2" type="ORF">SAMN04487950_2981</name>
</gene>
<feature type="transmembrane region" description="Helical" evidence="1">
    <location>
        <begin position="47"/>
        <end position="67"/>
    </location>
</feature>
<keyword evidence="3" id="KW-1185">Reference proteome</keyword>
<keyword evidence="1" id="KW-1133">Transmembrane helix</keyword>
<sequence length="104" mass="10906">MATETATGFSDHMRGVTVTTLACLAGVAAAVTSGFVVGTTAEAAQQTLSLGILGAFILGQLPILRVVGIDVEGFGVKDYLYVAFMTFTLWFISYGIMLTAEVTF</sequence>
<dbReference type="RefSeq" id="WP_049893664.1">
    <property type="nucleotide sequence ID" value="NZ_FOTC01000003.1"/>
</dbReference>
<dbReference type="Pfam" id="PF19094">
    <property type="entry name" value="EMC6_arch"/>
    <property type="match status" value="1"/>
</dbReference>
<evidence type="ECO:0000256" key="1">
    <source>
        <dbReference type="SAM" id="Phobius"/>
    </source>
</evidence>
<feature type="transmembrane region" description="Helical" evidence="1">
    <location>
        <begin position="79"/>
        <end position="100"/>
    </location>
</feature>
<keyword evidence="1" id="KW-0472">Membrane</keyword>
<organism evidence="2 3">
    <name type="scientific">Halogranum rubrum</name>
    <dbReference type="NCBI Taxonomy" id="553466"/>
    <lineage>
        <taxon>Archaea</taxon>
        <taxon>Methanobacteriati</taxon>
        <taxon>Methanobacteriota</taxon>
        <taxon>Stenosarchaea group</taxon>
        <taxon>Halobacteria</taxon>
        <taxon>Halobacteriales</taxon>
        <taxon>Haloferacaceae</taxon>
    </lineage>
</organism>
<evidence type="ECO:0000313" key="3">
    <source>
        <dbReference type="Proteomes" id="UP000199607"/>
    </source>
</evidence>
<dbReference type="InterPro" id="IPR043941">
    <property type="entry name" value="EMC6-arch"/>
</dbReference>
<dbReference type="AlphaFoldDB" id="A0A1I4G184"/>